<keyword evidence="2" id="KW-1185">Reference proteome</keyword>
<evidence type="ECO:0000313" key="1">
    <source>
        <dbReference type="EMBL" id="QPB42014.1"/>
    </source>
</evidence>
<organism evidence="1 2">
    <name type="scientific">Rodentibacter haemolyticus</name>
    <dbReference type="NCBI Taxonomy" id="2778911"/>
    <lineage>
        <taxon>Bacteria</taxon>
        <taxon>Pseudomonadati</taxon>
        <taxon>Pseudomonadota</taxon>
        <taxon>Gammaproteobacteria</taxon>
        <taxon>Pasteurellales</taxon>
        <taxon>Pasteurellaceae</taxon>
        <taxon>Rodentibacter</taxon>
    </lineage>
</organism>
<evidence type="ECO:0000313" key="2">
    <source>
        <dbReference type="Proteomes" id="UP000663069"/>
    </source>
</evidence>
<dbReference type="RefSeq" id="WP_194811597.1">
    <property type="nucleotide sequence ID" value="NZ_CP063056.1"/>
</dbReference>
<proteinExistence type="predicted"/>
<reference evidence="1 2" key="1">
    <citation type="submission" date="2020-10" db="EMBL/GenBank/DDBJ databases">
        <title>Genome Sequencing of Rodentibacter spp. strain DSM111151.</title>
        <authorList>
            <person name="Benga L."/>
            <person name="Lautwein T."/>
        </authorList>
    </citation>
    <scope>NUCLEOTIDE SEQUENCE [LARGE SCALE GENOMIC DNA]</scope>
    <source>
        <strain evidence="1 2">DSM 111151</strain>
    </source>
</reference>
<dbReference type="EMBL" id="CP063056">
    <property type="protein sequence ID" value="QPB42014.1"/>
    <property type="molecule type" value="Genomic_DNA"/>
</dbReference>
<accession>A0ABX6UX46</accession>
<protein>
    <submittedName>
        <fullName evidence="1">Uncharacterized protein</fullName>
    </submittedName>
</protein>
<name>A0ABX6UX46_9PAST</name>
<gene>
    <name evidence="1" type="ORF">IHV77_08805</name>
</gene>
<dbReference type="Proteomes" id="UP000663069">
    <property type="component" value="Chromosome"/>
</dbReference>
<sequence>MTIEQQGKILSALTPKNSKEILKKTCMNVIVPGFEQYFHIKIPYSKKSKGCDCYAQSILDEFSWNEVKLIAIGKYDSVYNRQNRVDKVFHSCFL</sequence>